<feature type="chain" id="PRO_5001701581" description="Outer membrane lipoprotein BamD-like domain-containing protein" evidence="2">
    <location>
        <begin position="33"/>
        <end position="232"/>
    </location>
</feature>
<evidence type="ECO:0000256" key="1">
    <source>
        <dbReference type="SAM" id="Coils"/>
    </source>
</evidence>
<dbReference type="AlphaFoldDB" id="A0A074VAY9"/>
<gene>
    <name evidence="3" type="ORF">SASC598J21_011830</name>
</gene>
<keyword evidence="2" id="KW-0732">Signal</keyword>
<protein>
    <recommendedName>
        <fullName evidence="5">Outer membrane lipoprotein BamD-like domain-containing protein</fullName>
    </recommendedName>
</protein>
<evidence type="ECO:0000256" key="2">
    <source>
        <dbReference type="SAM" id="SignalP"/>
    </source>
</evidence>
<name>A0A074VAY9_9NEIS</name>
<evidence type="ECO:0000313" key="4">
    <source>
        <dbReference type="Proteomes" id="UP000027644"/>
    </source>
</evidence>
<dbReference type="EMBL" id="AVQL01000438">
    <property type="protein sequence ID" value="KEQ01032.1"/>
    <property type="molecule type" value="Genomic_DNA"/>
</dbReference>
<dbReference type="Gene3D" id="1.25.40.10">
    <property type="entry name" value="Tetratricopeptide repeat domain"/>
    <property type="match status" value="1"/>
</dbReference>
<reference evidence="3 4" key="1">
    <citation type="journal article" date="2014" name="PLoS Genet.">
        <title>Hidden diversity in honey bee gut symbionts detected by single-cell genomics.</title>
        <authorList>
            <person name="Engel P."/>
            <person name="Stepanauskas R."/>
            <person name="Moran N."/>
        </authorList>
    </citation>
    <scope>NUCLEOTIDE SEQUENCE [LARGE SCALE GENOMIC DNA]</scope>
    <source>
        <strain evidence="3 4">SCGC AB-598-J21</strain>
    </source>
</reference>
<sequence>MNSRLNQYHFSLILIVTFCISACSNLPSPSVAASNSAAEEVHTNTNQSTEQLDQIQTQLNALQIQINGLQNQMNDIRQQQDTLSRYLNVRTPVSHNTPAKAPATNDNTSEARRLYNAGLYSQSIRLLKNADSGGNGSAQAQDRMWLLLQNHSRLNNCESVINIGKRFNSLYPQNSQSANALYLVAQCQTHLQQQDISRLTYQHIISSYPNSNAAVKARHQLKNLLPIKKGTR</sequence>
<comment type="caution">
    <text evidence="3">The sequence shown here is derived from an EMBL/GenBank/DDBJ whole genome shotgun (WGS) entry which is preliminary data.</text>
</comment>
<feature type="signal peptide" evidence="2">
    <location>
        <begin position="1"/>
        <end position="32"/>
    </location>
</feature>
<dbReference type="InterPro" id="IPR011990">
    <property type="entry name" value="TPR-like_helical_dom_sf"/>
</dbReference>
<dbReference type="Proteomes" id="UP000027644">
    <property type="component" value="Unassembled WGS sequence"/>
</dbReference>
<keyword evidence="1" id="KW-0175">Coiled coil</keyword>
<organism evidence="3 4">
    <name type="scientific">Snodgrassella alvi SCGC AB-598-J21</name>
    <dbReference type="NCBI Taxonomy" id="1385367"/>
    <lineage>
        <taxon>Bacteria</taxon>
        <taxon>Pseudomonadati</taxon>
        <taxon>Pseudomonadota</taxon>
        <taxon>Betaproteobacteria</taxon>
        <taxon>Neisseriales</taxon>
        <taxon>Neisseriaceae</taxon>
        <taxon>Snodgrassella</taxon>
    </lineage>
</organism>
<evidence type="ECO:0008006" key="5">
    <source>
        <dbReference type="Google" id="ProtNLM"/>
    </source>
</evidence>
<accession>A0A074VAY9</accession>
<evidence type="ECO:0000313" key="3">
    <source>
        <dbReference type="EMBL" id="KEQ01032.1"/>
    </source>
</evidence>
<proteinExistence type="predicted"/>
<feature type="coiled-coil region" evidence="1">
    <location>
        <begin position="45"/>
        <end position="79"/>
    </location>
</feature>